<dbReference type="AlphaFoldDB" id="A0A6A5BE72"/>
<organism evidence="1 2">
    <name type="scientific">Naegleria fowleri</name>
    <name type="common">Brain eating amoeba</name>
    <dbReference type="NCBI Taxonomy" id="5763"/>
    <lineage>
        <taxon>Eukaryota</taxon>
        <taxon>Discoba</taxon>
        <taxon>Heterolobosea</taxon>
        <taxon>Tetramitia</taxon>
        <taxon>Eutetramitia</taxon>
        <taxon>Vahlkampfiidae</taxon>
        <taxon>Naegleria</taxon>
    </lineage>
</organism>
<gene>
    <name evidence="1" type="ORF">FDP41_009080</name>
</gene>
<evidence type="ECO:0000313" key="1">
    <source>
        <dbReference type="EMBL" id="KAF0972831.1"/>
    </source>
</evidence>
<dbReference type="OrthoDB" id="10314450at2759"/>
<accession>A0A6A5BE72</accession>
<dbReference type="VEuPathDB" id="AmoebaDB:FDP41_009080"/>
<reference evidence="1 2" key="1">
    <citation type="journal article" date="2019" name="Sci. Rep.">
        <title>Nanopore sequencing improves the draft genome of the human pathogenic amoeba Naegleria fowleri.</title>
        <authorList>
            <person name="Liechti N."/>
            <person name="Schurch N."/>
            <person name="Bruggmann R."/>
            <person name="Wittwer M."/>
        </authorList>
    </citation>
    <scope>NUCLEOTIDE SEQUENCE [LARGE SCALE GENOMIC DNA]</scope>
    <source>
        <strain evidence="1 2">ATCC 30894</strain>
    </source>
</reference>
<dbReference type="Gene3D" id="1.25.40.10">
    <property type="entry name" value="Tetratricopeptide repeat domain"/>
    <property type="match status" value="1"/>
</dbReference>
<dbReference type="RefSeq" id="XP_044557545.1">
    <property type="nucleotide sequence ID" value="XM_044713002.1"/>
</dbReference>
<evidence type="ECO:0000313" key="2">
    <source>
        <dbReference type="Proteomes" id="UP000444721"/>
    </source>
</evidence>
<comment type="caution">
    <text evidence="1">The sequence shown here is derived from an EMBL/GenBank/DDBJ whole genome shotgun (WGS) entry which is preliminary data.</text>
</comment>
<protein>
    <submittedName>
        <fullName evidence="1">Uncharacterized protein</fullName>
    </submittedName>
</protein>
<dbReference type="GeneID" id="68116297"/>
<dbReference type="VEuPathDB" id="AmoebaDB:NF0026390"/>
<dbReference type="EMBL" id="VFQX01000066">
    <property type="protein sequence ID" value="KAF0972831.1"/>
    <property type="molecule type" value="Genomic_DNA"/>
</dbReference>
<dbReference type="Proteomes" id="UP000444721">
    <property type="component" value="Unassembled WGS sequence"/>
</dbReference>
<sequence>MMNHHESSSPSPPPQDAHHILLDGKVEYELEELSRILLVHEQYQLVESSSSLREKLEWWEEAKFLKEQGFLFPSSSITFQQQLTMEELEELKFECEDDVLPKYLLPLSSSRRDLEIILNQLMNCIEKDPVVREWIVEKSLHLLNTRGNQAEIKHLLAYFPIILQNVFEFKQVDLRAKTKDENSEEVEIVIDPRVEENIMKSVLFSLKDRLDQKHVIIDLCFAFLYLRSKEYEKAEICLVHVTNESELLDNDLILNYLKLLLGHVLRINFKLDVSAYYFRKIINEQPFKTLYNMHMYSAIYLWLGEIMESMGYDVWATECYLKCCTYFLEHPNFNHPFVTIGFVYLKIAELFFNINHNVQYCKVYYHRAYLALERQYFKRNKTFIELSPFTTKYNRASIAIRLGCIYYLEQQFNKSIDLFTDAEKLLLALRFATRDDDSEKAIEASTSAPTSVFAILQTLHRKIAINFCRLGQYQNAARYVIYRLIFETSPQQGTELDYQKQLNFMLQEKEREKRERQSHAKGVIAQENNVCFLALCLISFHNDRYAEVSKYCELIFKTNDSEKEVKLPLLTFQKLFSIVIMMRRYDLAQLILSKYLLSNKSYALGFYVLFLVSIKNRDENAIIGSWKKFDEAYSTTRPNKIFEPMREYWPFMISKILNIKLPVNRL</sequence>
<dbReference type="VEuPathDB" id="AmoebaDB:NfTy_046400"/>
<proteinExistence type="predicted"/>
<name>A0A6A5BE72_NAEFO</name>
<keyword evidence="2" id="KW-1185">Reference proteome</keyword>
<dbReference type="InterPro" id="IPR011990">
    <property type="entry name" value="TPR-like_helical_dom_sf"/>
</dbReference>